<sequence>MLLTFGALVALGTVTACARDGTLARNERLLRAPAAPGVMVASHRACWKSASENSLDGIRACIAHGIDIIEIDIRVTADGRLVLMHDSTLDRTTNGHGRVSEITFEALRKLRLKPAGGGRDITMLSDRQVPTLEEALAVAKGRILINMDAKDPVQERIFEMVEKTGMADQVIMKMSADPDAPELATSRFASRSMFIPVIFACTPKMVAAGQFCASALDPLLTRYDRYHPVGYELNYTDPAFIQNPAAATARGKGRLWINSLKPEQAGGVSDATAVTDPDGVWGKLIDQGATIIQTDHPEALLEYLRRRGLHQ</sequence>
<dbReference type="SUPFAM" id="SSF51695">
    <property type="entry name" value="PLC-like phosphodiesterases"/>
    <property type="match status" value="1"/>
</dbReference>
<dbReference type="Pfam" id="PF03009">
    <property type="entry name" value="GDPD"/>
    <property type="match status" value="1"/>
</dbReference>
<dbReference type="Gene3D" id="3.20.20.190">
    <property type="entry name" value="Phosphatidylinositol (PI) phosphodiesterase"/>
    <property type="match status" value="1"/>
</dbReference>
<name>A0ABT5WKZ2_9SPHN</name>
<dbReference type="PROSITE" id="PS51704">
    <property type="entry name" value="GP_PDE"/>
    <property type="match status" value="1"/>
</dbReference>
<dbReference type="InterPro" id="IPR030395">
    <property type="entry name" value="GP_PDE_dom"/>
</dbReference>
<gene>
    <name evidence="3" type="ORF">PYV00_03120</name>
</gene>
<reference evidence="3 4" key="1">
    <citation type="submission" date="2023-03" db="EMBL/GenBank/DDBJ databases">
        <title>NovoSphingobium album sp. nov. isolated from polycyclic aromatic hydrocarbons- and heavy-metal polluted soil.</title>
        <authorList>
            <person name="Liu Z."/>
            <person name="Wang K."/>
        </authorList>
    </citation>
    <scope>NUCLEOTIDE SEQUENCE [LARGE SCALE GENOMIC DNA]</scope>
    <source>
        <strain evidence="3 4">H3SJ31-1</strain>
    </source>
</reference>
<dbReference type="PANTHER" id="PTHR46320:SF1">
    <property type="entry name" value="GLYCEROPHOSPHODIESTER PHOSPHODIESTERASE 1"/>
    <property type="match status" value="1"/>
</dbReference>
<comment type="caution">
    <text evidence="3">The sequence shown here is derived from an EMBL/GenBank/DDBJ whole genome shotgun (WGS) entry which is preliminary data.</text>
</comment>
<evidence type="ECO:0000259" key="2">
    <source>
        <dbReference type="PROSITE" id="PS51704"/>
    </source>
</evidence>
<dbReference type="PANTHER" id="PTHR46320">
    <property type="entry name" value="GLYCEROPHOSPHODIESTER PHOSPHODIESTERASE 1"/>
    <property type="match status" value="1"/>
</dbReference>
<protein>
    <submittedName>
        <fullName evidence="3">Glycerophosphodiester phosphodiesterase family protein</fullName>
    </submittedName>
</protein>
<dbReference type="InterPro" id="IPR017946">
    <property type="entry name" value="PLC-like_Pdiesterase_TIM-brl"/>
</dbReference>
<feature type="domain" description="GP-PDE" evidence="2">
    <location>
        <begin position="38"/>
        <end position="304"/>
    </location>
</feature>
<feature type="chain" id="PRO_5045171881" evidence="1">
    <location>
        <begin position="19"/>
        <end position="311"/>
    </location>
</feature>
<evidence type="ECO:0000313" key="3">
    <source>
        <dbReference type="EMBL" id="MDE8650709.1"/>
    </source>
</evidence>
<dbReference type="Pfam" id="PF16387">
    <property type="entry name" value="DUF4996"/>
    <property type="match status" value="1"/>
</dbReference>
<dbReference type="RefSeq" id="WP_275226791.1">
    <property type="nucleotide sequence ID" value="NZ_JARESE010000009.1"/>
</dbReference>
<evidence type="ECO:0000256" key="1">
    <source>
        <dbReference type="SAM" id="SignalP"/>
    </source>
</evidence>
<keyword evidence="1" id="KW-0732">Signal</keyword>
<proteinExistence type="predicted"/>
<organism evidence="3 4">
    <name type="scientific">Novosphingobium album</name>
    <name type="common">ex Liu et al. 2023</name>
    <dbReference type="NCBI Taxonomy" id="3031130"/>
    <lineage>
        <taxon>Bacteria</taxon>
        <taxon>Pseudomonadati</taxon>
        <taxon>Pseudomonadota</taxon>
        <taxon>Alphaproteobacteria</taxon>
        <taxon>Sphingomonadales</taxon>
        <taxon>Sphingomonadaceae</taxon>
        <taxon>Novosphingobium</taxon>
    </lineage>
</organism>
<feature type="signal peptide" evidence="1">
    <location>
        <begin position="1"/>
        <end position="18"/>
    </location>
</feature>
<evidence type="ECO:0000313" key="4">
    <source>
        <dbReference type="Proteomes" id="UP001216253"/>
    </source>
</evidence>
<keyword evidence="4" id="KW-1185">Reference proteome</keyword>
<dbReference type="InterPro" id="IPR032160">
    <property type="entry name" value="DUF4996"/>
</dbReference>
<dbReference type="EMBL" id="JARESE010000009">
    <property type="protein sequence ID" value="MDE8650709.1"/>
    <property type="molecule type" value="Genomic_DNA"/>
</dbReference>
<dbReference type="Proteomes" id="UP001216253">
    <property type="component" value="Unassembled WGS sequence"/>
</dbReference>
<accession>A0ABT5WKZ2</accession>
<dbReference type="CDD" id="cd08566">
    <property type="entry name" value="GDPD_AtGDE_like"/>
    <property type="match status" value="1"/>
</dbReference>